<comment type="similarity">
    <text evidence="2">Belongs to the DegT/DnrJ/EryC1 family.</text>
</comment>
<evidence type="ECO:0000256" key="1">
    <source>
        <dbReference type="ARBA" id="ARBA00001933"/>
    </source>
</evidence>
<dbReference type="PIRSF" id="PIRSF000390">
    <property type="entry name" value="PLP_StrS"/>
    <property type="match status" value="1"/>
</dbReference>
<dbReference type="Gene3D" id="3.40.640.10">
    <property type="entry name" value="Type I PLP-dependent aspartate aminotransferase-like (Major domain)"/>
    <property type="match status" value="1"/>
</dbReference>
<evidence type="ECO:0000313" key="3">
    <source>
        <dbReference type="EMBL" id="MFD1534107.1"/>
    </source>
</evidence>
<dbReference type="RefSeq" id="WP_343974127.1">
    <property type="nucleotide sequence ID" value="NZ_BAAAJG010000005.1"/>
</dbReference>
<comment type="cofactor">
    <cofactor evidence="1">
        <name>pyridoxal 5'-phosphate</name>
        <dbReference type="ChEBI" id="CHEBI:597326"/>
    </cofactor>
</comment>
<dbReference type="PANTHER" id="PTHR30244:SF34">
    <property type="entry name" value="DTDP-4-AMINO-4,6-DIDEOXYGALACTOSE TRANSAMINASE"/>
    <property type="match status" value="1"/>
</dbReference>
<keyword evidence="3" id="KW-0032">Aminotransferase</keyword>
<dbReference type="EMBL" id="JBHUCP010000028">
    <property type="protein sequence ID" value="MFD1534107.1"/>
    <property type="molecule type" value="Genomic_DNA"/>
</dbReference>
<keyword evidence="2" id="KW-0663">Pyridoxal phosphate</keyword>
<reference evidence="4" key="1">
    <citation type="journal article" date="2019" name="Int. J. Syst. Evol. Microbiol.">
        <title>The Global Catalogue of Microorganisms (GCM) 10K type strain sequencing project: providing services to taxonomists for standard genome sequencing and annotation.</title>
        <authorList>
            <consortium name="The Broad Institute Genomics Platform"/>
            <consortium name="The Broad Institute Genome Sequencing Center for Infectious Disease"/>
            <person name="Wu L."/>
            <person name="Ma J."/>
        </authorList>
    </citation>
    <scope>NUCLEOTIDE SEQUENCE [LARGE SCALE GENOMIC DNA]</scope>
    <source>
        <strain evidence="4">JCM 12165</strain>
    </source>
</reference>
<evidence type="ECO:0000313" key="4">
    <source>
        <dbReference type="Proteomes" id="UP001597145"/>
    </source>
</evidence>
<protein>
    <submittedName>
        <fullName evidence="3">DegT/DnrJ/EryC1/StrS family aminotransferase</fullName>
    </submittedName>
</protein>
<proteinExistence type="inferred from homology"/>
<dbReference type="PANTHER" id="PTHR30244">
    <property type="entry name" value="TRANSAMINASE"/>
    <property type="match status" value="1"/>
</dbReference>
<dbReference type="SUPFAM" id="SSF53383">
    <property type="entry name" value="PLP-dependent transferases"/>
    <property type="match status" value="1"/>
</dbReference>
<dbReference type="GO" id="GO:0008483">
    <property type="term" value="F:transaminase activity"/>
    <property type="evidence" value="ECO:0007669"/>
    <property type="project" value="UniProtKB-KW"/>
</dbReference>
<dbReference type="Pfam" id="PF01041">
    <property type="entry name" value="DegT_DnrJ_EryC1"/>
    <property type="match status" value="1"/>
</dbReference>
<keyword evidence="4" id="KW-1185">Reference proteome</keyword>
<organism evidence="3 4">
    <name type="scientific">Pseudonocardia aurantiaca</name>
    <dbReference type="NCBI Taxonomy" id="75290"/>
    <lineage>
        <taxon>Bacteria</taxon>
        <taxon>Bacillati</taxon>
        <taxon>Actinomycetota</taxon>
        <taxon>Actinomycetes</taxon>
        <taxon>Pseudonocardiales</taxon>
        <taxon>Pseudonocardiaceae</taxon>
        <taxon>Pseudonocardia</taxon>
    </lineage>
</organism>
<dbReference type="Proteomes" id="UP001597145">
    <property type="component" value="Unassembled WGS sequence"/>
</dbReference>
<dbReference type="InterPro" id="IPR000653">
    <property type="entry name" value="DegT/StrS_aminotransferase"/>
</dbReference>
<dbReference type="InterPro" id="IPR015422">
    <property type="entry name" value="PyrdxlP-dep_Trfase_small"/>
</dbReference>
<gene>
    <name evidence="3" type="ORF">ACFSCY_32285</name>
</gene>
<accession>A0ABW4FUA0</accession>
<dbReference type="CDD" id="cd00616">
    <property type="entry name" value="AHBA_syn"/>
    <property type="match status" value="1"/>
</dbReference>
<name>A0ABW4FUA0_9PSEU</name>
<keyword evidence="3" id="KW-0808">Transferase</keyword>
<dbReference type="InterPro" id="IPR015421">
    <property type="entry name" value="PyrdxlP-dep_Trfase_major"/>
</dbReference>
<sequence>MSELARESSTRPFVRRGSFLPFALPTIDEEDVDEVVDVLRSGWLTSGPQIQKFEREFSTEVGATAALALSSGTAAMHVALSALDVPAGKAVITTPMTFCSTAHVIEQIGCRPLFVDVEPDTLNLEPAGVRRALDEYGDEVAAILPVHYAGHPVELDQFLEMGRSHRIPVVEDAAHAFGAAFRDVAIGEVSGQDQRAVCFSLYATKNITSGEGGVLTGSEALVQTSRLWSLHGMSRDSWQRYGPRGSWDYEVLMPGFKYNMSDIQAALAATQLRRWRSFQRTRTAIAARYTALLADIDEVETPIRRPHVTHAWHLYPLRLHLPALTIDRAEFVEQLRLRNIGTSVHFIPLHTQPYYRDRYGFERDDFPVAAAEFDRMFSLPIYPRMSPGDVDDVVAAVRDVVAANRRRS</sequence>
<evidence type="ECO:0000256" key="2">
    <source>
        <dbReference type="RuleBase" id="RU004508"/>
    </source>
</evidence>
<comment type="caution">
    <text evidence="3">The sequence shown here is derived from an EMBL/GenBank/DDBJ whole genome shotgun (WGS) entry which is preliminary data.</text>
</comment>
<dbReference type="Gene3D" id="3.90.1150.10">
    <property type="entry name" value="Aspartate Aminotransferase, domain 1"/>
    <property type="match status" value="1"/>
</dbReference>
<dbReference type="InterPro" id="IPR015424">
    <property type="entry name" value="PyrdxlP-dep_Trfase"/>
</dbReference>